<dbReference type="EMBL" id="WRPP01000002">
    <property type="protein sequence ID" value="MVU78457.1"/>
    <property type="molecule type" value="Genomic_DNA"/>
</dbReference>
<keyword evidence="3" id="KW-0406">Ion transport</keyword>
<dbReference type="GO" id="GO:0046961">
    <property type="term" value="F:proton-transporting ATPase activity, rotational mechanism"/>
    <property type="evidence" value="ECO:0007669"/>
    <property type="project" value="InterPro"/>
</dbReference>
<protein>
    <submittedName>
        <fullName evidence="4">V-type ATPase, D subunit</fullName>
    </submittedName>
</protein>
<evidence type="ECO:0000256" key="2">
    <source>
        <dbReference type="ARBA" id="ARBA00022448"/>
    </source>
</evidence>
<evidence type="ECO:0000256" key="3">
    <source>
        <dbReference type="ARBA" id="ARBA00023065"/>
    </source>
</evidence>
<keyword evidence="2" id="KW-0813">Transport</keyword>
<dbReference type="Proteomes" id="UP000466794">
    <property type="component" value="Unassembled WGS sequence"/>
</dbReference>
<accession>A0A7K1UVX1</accession>
<dbReference type="Pfam" id="PF01813">
    <property type="entry name" value="ATP-synt_D"/>
    <property type="match status" value="1"/>
</dbReference>
<evidence type="ECO:0000256" key="1">
    <source>
        <dbReference type="ARBA" id="ARBA00005850"/>
    </source>
</evidence>
<organism evidence="4 5">
    <name type="scientific">Nocardia terrae</name>
    <dbReference type="NCBI Taxonomy" id="2675851"/>
    <lineage>
        <taxon>Bacteria</taxon>
        <taxon>Bacillati</taxon>
        <taxon>Actinomycetota</taxon>
        <taxon>Actinomycetes</taxon>
        <taxon>Mycobacteriales</taxon>
        <taxon>Nocardiaceae</taxon>
        <taxon>Nocardia</taxon>
    </lineage>
</organism>
<dbReference type="InterPro" id="IPR002699">
    <property type="entry name" value="V_ATPase_D"/>
</dbReference>
<dbReference type="Gene3D" id="1.10.287.3240">
    <property type="match status" value="1"/>
</dbReference>
<evidence type="ECO:0000313" key="4">
    <source>
        <dbReference type="EMBL" id="MVU78457.1"/>
    </source>
</evidence>
<name>A0A7K1UVX1_9NOCA</name>
<keyword evidence="5" id="KW-1185">Reference proteome</keyword>
<reference evidence="4 5" key="1">
    <citation type="submission" date="2019-12" db="EMBL/GenBank/DDBJ databases">
        <title>Nocardia sp. nov. ET3-3 isolated from soil.</title>
        <authorList>
            <person name="Kanchanasin P."/>
            <person name="Tanasupawat S."/>
            <person name="Yuki M."/>
            <person name="Kudo T."/>
        </authorList>
    </citation>
    <scope>NUCLEOTIDE SEQUENCE [LARGE SCALE GENOMIC DNA]</scope>
    <source>
        <strain evidence="4 5">ET3-3</strain>
    </source>
</reference>
<dbReference type="RefSeq" id="WP_157387943.1">
    <property type="nucleotide sequence ID" value="NZ_WRPP01000002.1"/>
</dbReference>
<gene>
    <name evidence="4" type="ORF">GPX89_14530</name>
</gene>
<comment type="caution">
    <text evidence="4">The sequence shown here is derived from an EMBL/GenBank/DDBJ whole genome shotgun (WGS) entry which is preliminary data.</text>
</comment>
<evidence type="ECO:0000313" key="5">
    <source>
        <dbReference type="Proteomes" id="UP000466794"/>
    </source>
</evidence>
<proteinExistence type="inferred from homology"/>
<dbReference type="AlphaFoldDB" id="A0A7K1UVX1"/>
<comment type="similarity">
    <text evidence="1">Belongs to the V-ATPase D subunit family.</text>
</comment>
<sequence length="208" mass="22508">MRVPPGRAGRQWLRERLAVAERGAALLDRKLSVLDEASRRLAAERDTARLAWEAAHRRAVRRQARAALLGGTGAIRLATAGPARIEVTTTTLAGVCFPDSVDCVLPQDFRNTVTGSATLLAARGAHRDALAAGVRYAAAAAAARAVERELAATRIRLRGLRHRRIPALRTAAATLEFALEEQERADRVRVARAVDRDNRIPDAATDDS</sequence>